<dbReference type="Gene3D" id="3.40.50.150">
    <property type="entry name" value="Vaccinia Virus protein VP39"/>
    <property type="match status" value="1"/>
</dbReference>
<keyword evidence="2" id="KW-0808">Transferase</keyword>
<gene>
    <name evidence="2" type="ORF">SAMN04487864_10776</name>
</gene>
<name>A0A1G6LI77_9FIRM</name>
<accession>A0A1G6LI77</accession>
<dbReference type="SUPFAM" id="SSF53335">
    <property type="entry name" value="S-adenosyl-L-methionine-dependent methyltransferases"/>
    <property type="match status" value="1"/>
</dbReference>
<proteinExistence type="predicted"/>
<protein>
    <submittedName>
        <fullName evidence="2">Methyltransferase domain-containing protein</fullName>
    </submittedName>
</protein>
<dbReference type="InterPro" id="IPR013216">
    <property type="entry name" value="Methyltransf_11"/>
</dbReference>
<dbReference type="PANTHER" id="PTHR43464">
    <property type="entry name" value="METHYLTRANSFERASE"/>
    <property type="match status" value="1"/>
</dbReference>
<dbReference type="GO" id="GO:0008757">
    <property type="term" value="F:S-adenosylmethionine-dependent methyltransferase activity"/>
    <property type="evidence" value="ECO:0007669"/>
    <property type="project" value="InterPro"/>
</dbReference>
<feature type="domain" description="Methyltransferase type 11" evidence="1">
    <location>
        <begin position="52"/>
        <end position="142"/>
    </location>
</feature>
<dbReference type="AlphaFoldDB" id="A0A1G6LI77"/>
<evidence type="ECO:0000313" key="2">
    <source>
        <dbReference type="EMBL" id="SDC42667.1"/>
    </source>
</evidence>
<keyword evidence="2" id="KW-0489">Methyltransferase</keyword>
<keyword evidence="3" id="KW-1185">Reference proteome</keyword>
<evidence type="ECO:0000313" key="3">
    <source>
        <dbReference type="Proteomes" id="UP000198943"/>
    </source>
</evidence>
<reference evidence="3" key="1">
    <citation type="submission" date="2016-10" db="EMBL/GenBank/DDBJ databases">
        <authorList>
            <person name="Varghese N."/>
            <person name="Submissions S."/>
        </authorList>
    </citation>
    <scope>NUCLEOTIDE SEQUENCE [LARGE SCALE GENOMIC DNA]</scope>
    <source>
        <strain evidence="3">DSM 11005</strain>
    </source>
</reference>
<dbReference type="Proteomes" id="UP000198943">
    <property type="component" value="Unassembled WGS sequence"/>
</dbReference>
<dbReference type="Pfam" id="PF08241">
    <property type="entry name" value="Methyltransf_11"/>
    <property type="match status" value="1"/>
</dbReference>
<dbReference type="PANTHER" id="PTHR43464:SF94">
    <property type="entry name" value="MALONYL-[ACYL-CARRIER PROTEIN] O-METHYLTRANSFERASE"/>
    <property type="match status" value="1"/>
</dbReference>
<dbReference type="EMBL" id="FMYW01000007">
    <property type="protein sequence ID" value="SDC42667.1"/>
    <property type="molecule type" value="Genomic_DNA"/>
</dbReference>
<organism evidence="2 3">
    <name type="scientific">Succiniclasticum ruminis</name>
    <dbReference type="NCBI Taxonomy" id="40841"/>
    <lineage>
        <taxon>Bacteria</taxon>
        <taxon>Bacillati</taxon>
        <taxon>Bacillota</taxon>
        <taxon>Negativicutes</taxon>
        <taxon>Acidaminococcales</taxon>
        <taxon>Acidaminococcaceae</taxon>
        <taxon>Succiniclasticum</taxon>
    </lineage>
</organism>
<sequence length="211" mass="24027">MCRHMKYVRPFLKTTWYYDIHAKEYAELTVKADMSPAYDRFLAYLPAGAAILDAGCGSGRDSLCFMKKGYDVTMLDASEGMCNCAEELTGRKALCMGFHEIEFADRFDGIWACASLLHVSEKELENVLAIFHRALKRDGVLYASWKYGEAERCDGERFYCDMTEEKLRRVLARAGLFDCLACWVAEDSLPSGREQKWLNVVLGKRYSDGKV</sequence>
<evidence type="ECO:0000259" key="1">
    <source>
        <dbReference type="Pfam" id="PF08241"/>
    </source>
</evidence>
<dbReference type="InterPro" id="IPR029063">
    <property type="entry name" value="SAM-dependent_MTases_sf"/>
</dbReference>
<dbReference type="CDD" id="cd02440">
    <property type="entry name" value="AdoMet_MTases"/>
    <property type="match status" value="1"/>
</dbReference>
<dbReference type="GO" id="GO:0032259">
    <property type="term" value="P:methylation"/>
    <property type="evidence" value="ECO:0007669"/>
    <property type="project" value="UniProtKB-KW"/>
</dbReference>